<dbReference type="SUPFAM" id="SSF52540">
    <property type="entry name" value="P-loop containing nucleoside triphosphate hydrolases"/>
    <property type="match status" value="1"/>
</dbReference>
<keyword evidence="1" id="KW-0808">Transferase</keyword>
<dbReference type="RefSeq" id="WP_062145626.1">
    <property type="nucleotide sequence ID" value="NZ_CP013002.1"/>
</dbReference>
<reference evidence="1 2" key="1">
    <citation type="submission" date="2015-10" db="EMBL/GenBank/DDBJ databases">
        <title>Conservation of the essential genome among Caulobacter and Brevundimonas species.</title>
        <authorList>
            <person name="Scott D."/>
            <person name="Ely B."/>
        </authorList>
    </citation>
    <scope>NUCLEOTIDE SEQUENCE [LARGE SCALE GENOMIC DNA]</scope>
    <source>
        <strain evidence="1 2">CB4</strain>
    </source>
</reference>
<dbReference type="STRING" id="69395.AQ619_06495"/>
<dbReference type="KEGG" id="chq:AQ619_06495"/>
<proteinExistence type="predicted"/>
<dbReference type="Gene3D" id="3.40.50.300">
    <property type="entry name" value="P-loop containing nucleotide triphosphate hydrolases"/>
    <property type="match status" value="1"/>
</dbReference>
<dbReference type="GO" id="GO:0004713">
    <property type="term" value="F:protein tyrosine kinase activity"/>
    <property type="evidence" value="ECO:0007669"/>
    <property type="project" value="TreeGrafter"/>
</dbReference>
<dbReference type="GO" id="GO:0005886">
    <property type="term" value="C:plasma membrane"/>
    <property type="evidence" value="ECO:0007669"/>
    <property type="project" value="TreeGrafter"/>
</dbReference>
<organism evidence="1 2">
    <name type="scientific">Caulobacter henricii</name>
    <dbReference type="NCBI Taxonomy" id="69395"/>
    <lineage>
        <taxon>Bacteria</taxon>
        <taxon>Pseudomonadati</taxon>
        <taxon>Pseudomonadota</taxon>
        <taxon>Alphaproteobacteria</taxon>
        <taxon>Caulobacterales</taxon>
        <taxon>Caulobacteraceae</taxon>
        <taxon>Caulobacter</taxon>
    </lineage>
</organism>
<dbReference type="InterPro" id="IPR050445">
    <property type="entry name" value="Bact_polysacc_biosynth/exp"/>
</dbReference>
<gene>
    <name evidence="1" type="ORF">AQ619_06495</name>
</gene>
<dbReference type="PANTHER" id="PTHR32309">
    <property type="entry name" value="TYROSINE-PROTEIN KINASE"/>
    <property type="match status" value="1"/>
</dbReference>
<sequence length="233" mass="25127">MVDLNAEMAELWSSLGAPAPGRPHVIQVVAARRGEGTSTIARELARFTSARAGRKTWLVDMDLATSNQFQTLSSQPERFGVLGPAVAASPDESAFFTVQPPAPRSDGGVWPDSKYLTAHSVGGSRLWVTRFNRDALRGRQKVHIIPGAEYWQALRRHAEVIVVDSPSTDRSQAALTVAQHMDQTVLVVSAQQPDVKPPAQLRDALATAGGRCAGVFFNQASVQPPAFLRAILP</sequence>
<accession>A0A0P0NYG4</accession>
<dbReference type="Proteomes" id="UP000056905">
    <property type="component" value="Chromosome"/>
</dbReference>
<evidence type="ECO:0000313" key="1">
    <source>
        <dbReference type="EMBL" id="ALL13030.1"/>
    </source>
</evidence>
<dbReference type="PANTHER" id="PTHR32309:SF13">
    <property type="entry name" value="FERRIC ENTEROBACTIN TRANSPORT PROTEIN FEPE"/>
    <property type="match status" value="1"/>
</dbReference>
<dbReference type="EMBL" id="CP013002">
    <property type="protein sequence ID" value="ALL13030.1"/>
    <property type="molecule type" value="Genomic_DNA"/>
</dbReference>
<protein>
    <submittedName>
        <fullName evidence="1">Sugar kinase</fullName>
    </submittedName>
</protein>
<name>A0A0P0NYG4_9CAUL</name>
<dbReference type="InterPro" id="IPR027417">
    <property type="entry name" value="P-loop_NTPase"/>
</dbReference>
<keyword evidence="1" id="KW-0418">Kinase</keyword>
<dbReference type="OrthoDB" id="7183816at2"/>
<keyword evidence="2" id="KW-1185">Reference proteome</keyword>
<evidence type="ECO:0000313" key="2">
    <source>
        <dbReference type="Proteomes" id="UP000056905"/>
    </source>
</evidence>
<dbReference type="AlphaFoldDB" id="A0A0P0NYG4"/>